<dbReference type="PANTHER" id="PTHR23513:SF11">
    <property type="entry name" value="STAPHYLOFERRIN A TRANSPORTER"/>
    <property type="match status" value="1"/>
</dbReference>
<dbReference type="SUPFAM" id="SSF103473">
    <property type="entry name" value="MFS general substrate transporter"/>
    <property type="match status" value="1"/>
</dbReference>
<dbReference type="CDD" id="cd06173">
    <property type="entry name" value="MFS_MefA_like"/>
    <property type="match status" value="1"/>
</dbReference>
<dbReference type="InterPro" id="IPR010290">
    <property type="entry name" value="TM_effector"/>
</dbReference>
<feature type="domain" description="Major facilitator superfamily (MFS) profile" evidence="8">
    <location>
        <begin position="14"/>
        <end position="402"/>
    </location>
</feature>
<feature type="transmembrane region" description="Helical" evidence="7">
    <location>
        <begin position="373"/>
        <end position="394"/>
    </location>
</feature>
<evidence type="ECO:0000256" key="6">
    <source>
        <dbReference type="ARBA" id="ARBA00023136"/>
    </source>
</evidence>
<feature type="transmembrane region" description="Helical" evidence="7">
    <location>
        <begin position="164"/>
        <end position="192"/>
    </location>
</feature>
<dbReference type="EMBL" id="JAAVTX010000004">
    <property type="protein sequence ID" value="NKE46225.1"/>
    <property type="molecule type" value="Genomic_DNA"/>
</dbReference>
<keyword evidence="4 7" id="KW-0812">Transmembrane</keyword>
<dbReference type="Proteomes" id="UP000765160">
    <property type="component" value="Unassembled WGS sequence"/>
</dbReference>
<evidence type="ECO:0000256" key="3">
    <source>
        <dbReference type="ARBA" id="ARBA00022475"/>
    </source>
</evidence>
<sequence>MSEPSAFAPLRHKVFAVLWTATVLGNIGTWMRDVGSGWLMTSLAPSPVMVALVQAASTLPVFILALPAGALADLMDRRRLLIGVQAFLGVVALTLAITTALGMMTPWLLLVLVLAGGAGAALGAPAWQSSVPEMVPRADLRPAIALNSLGVNVSRAIGPALGGVIVATLGVAATYLADAISYVIVIAALLWWRRSAPVVEGPRESLPGAMQAGLRYALHAPALRRVLLRAAVFFACGAAHWALLPLLARQTLAGGPGLYGFMLAAIGAGAVLGAVLMPWLRTRLGGAEGLMRFGALGSAVAQAGLALATTGILAVLLCLLAGIAWITVLTTLNATVQAVLPNWVRGRGLALYLTVFSGAMALGSLGWGQLASWLGIPGALLVAAAGGAAAVLLARILPLPSGEDELDPSHHWPDPHAVVAEPAERGPVAVQVAYRVAPERHAAFDAAIRPLGQIRRRDGALAWSVYVDAADPERIIEWFVLASWAEHLRQHGRVTVADRAVQQAVAALHEGDAPPQVTHLLGLSASTAARPAKPA</sequence>
<name>A0ABX1F1K8_9PROT</name>
<evidence type="ECO:0000256" key="7">
    <source>
        <dbReference type="SAM" id="Phobius"/>
    </source>
</evidence>
<dbReference type="Gene3D" id="1.20.1250.20">
    <property type="entry name" value="MFS general substrate transporter like domains"/>
    <property type="match status" value="1"/>
</dbReference>
<evidence type="ECO:0000256" key="1">
    <source>
        <dbReference type="ARBA" id="ARBA00004651"/>
    </source>
</evidence>
<evidence type="ECO:0000313" key="9">
    <source>
        <dbReference type="EMBL" id="NKE46225.1"/>
    </source>
</evidence>
<feature type="transmembrane region" description="Helical" evidence="7">
    <location>
        <begin position="226"/>
        <end position="247"/>
    </location>
</feature>
<feature type="transmembrane region" description="Helical" evidence="7">
    <location>
        <begin position="80"/>
        <end position="101"/>
    </location>
</feature>
<evidence type="ECO:0000256" key="4">
    <source>
        <dbReference type="ARBA" id="ARBA00022692"/>
    </source>
</evidence>
<evidence type="ECO:0000259" key="8">
    <source>
        <dbReference type="PROSITE" id="PS50850"/>
    </source>
</evidence>
<proteinExistence type="predicted"/>
<keyword evidence="6 7" id="KW-0472">Membrane</keyword>
<keyword evidence="2" id="KW-0813">Transport</keyword>
<gene>
    <name evidence="9" type="ORF">HB662_15675</name>
</gene>
<dbReference type="InterPro" id="IPR020846">
    <property type="entry name" value="MFS_dom"/>
</dbReference>
<evidence type="ECO:0000256" key="2">
    <source>
        <dbReference type="ARBA" id="ARBA00022448"/>
    </source>
</evidence>
<organism evidence="9 10">
    <name type="scientific">Falsiroseomonas frigidaquae</name>
    <dbReference type="NCBI Taxonomy" id="487318"/>
    <lineage>
        <taxon>Bacteria</taxon>
        <taxon>Pseudomonadati</taxon>
        <taxon>Pseudomonadota</taxon>
        <taxon>Alphaproteobacteria</taxon>
        <taxon>Acetobacterales</taxon>
        <taxon>Roseomonadaceae</taxon>
        <taxon>Falsiroseomonas</taxon>
    </lineage>
</organism>
<keyword evidence="3" id="KW-1003">Cell membrane</keyword>
<feature type="transmembrane region" description="Helical" evidence="7">
    <location>
        <begin position="349"/>
        <end position="367"/>
    </location>
</feature>
<keyword evidence="5 7" id="KW-1133">Transmembrane helix</keyword>
<dbReference type="PROSITE" id="PS50850">
    <property type="entry name" value="MFS"/>
    <property type="match status" value="1"/>
</dbReference>
<dbReference type="Pfam" id="PF05977">
    <property type="entry name" value="MFS_3"/>
    <property type="match status" value="1"/>
</dbReference>
<keyword evidence="10" id="KW-1185">Reference proteome</keyword>
<feature type="transmembrane region" description="Helical" evidence="7">
    <location>
        <begin position="107"/>
        <end position="127"/>
    </location>
</feature>
<feature type="transmembrane region" description="Helical" evidence="7">
    <location>
        <begin position="259"/>
        <end position="280"/>
    </location>
</feature>
<dbReference type="InterPro" id="IPR036259">
    <property type="entry name" value="MFS_trans_sf"/>
</dbReference>
<accession>A0ABX1F1K8</accession>
<evidence type="ECO:0000256" key="5">
    <source>
        <dbReference type="ARBA" id="ARBA00022989"/>
    </source>
</evidence>
<dbReference type="PANTHER" id="PTHR23513">
    <property type="entry name" value="INTEGRAL MEMBRANE EFFLUX PROTEIN-RELATED"/>
    <property type="match status" value="1"/>
</dbReference>
<comment type="subcellular location">
    <subcellularLocation>
        <location evidence="1">Cell membrane</location>
        <topology evidence="1">Multi-pass membrane protein</topology>
    </subcellularLocation>
</comment>
<comment type="caution">
    <text evidence="9">The sequence shown here is derived from an EMBL/GenBank/DDBJ whole genome shotgun (WGS) entry which is preliminary data.</text>
</comment>
<reference evidence="9 10" key="1">
    <citation type="submission" date="2020-03" db="EMBL/GenBank/DDBJ databases">
        <title>Roseomonas selenitidurans sp. nov. isolated from soil.</title>
        <authorList>
            <person name="Liu H."/>
        </authorList>
    </citation>
    <scope>NUCLEOTIDE SEQUENCE [LARGE SCALE GENOMIC DNA]</scope>
    <source>
        <strain evidence="9 10">JCM 15073</strain>
    </source>
</reference>
<feature type="transmembrane region" description="Helical" evidence="7">
    <location>
        <begin position="300"/>
        <end position="328"/>
    </location>
</feature>
<feature type="transmembrane region" description="Helical" evidence="7">
    <location>
        <begin position="49"/>
        <end position="68"/>
    </location>
</feature>
<dbReference type="RefSeq" id="WP_168050729.1">
    <property type="nucleotide sequence ID" value="NZ_JAATJR010000004.1"/>
</dbReference>
<evidence type="ECO:0000313" key="10">
    <source>
        <dbReference type="Proteomes" id="UP000765160"/>
    </source>
</evidence>
<protein>
    <submittedName>
        <fullName evidence="9">MFS transporter</fullName>
    </submittedName>
</protein>